<evidence type="ECO:0000313" key="9">
    <source>
        <dbReference type="Proteomes" id="UP001174936"/>
    </source>
</evidence>
<evidence type="ECO:0000256" key="1">
    <source>
        <dbReference type="ARBA" id="ARBA00004496"/>
    </source>
</evidence>
<dbReference type="Pfam" id="PF00400">
    <property type="entry name" value="WD40"/>
    <property type="match status" value="2"/>
</dbReference>
<sequence length="1155" mass="126601">MTSGAQMPKFDAMAQKENSVSRLQHNFLLNPITALTTYQDASGCVLALAGEDAWLKVYDVDSNQLLGQLRVFHSQSIHGIYVSQGDGQKASILIWGGQSVVILPQTALQTLSEGGTPPAPVELKAPDWIYDGILFSSSSGVSGALVTAHNEIVPILASPDGTSFSFGGLTSPSRPILYSANLSLLSPSTILVAGGTVFGEIIVWKYHLDSTLPSQWEVLFVFTGHEGSIFGVSISPEIEIAPDTKLRLLASCSDDRTVRVWDITDRASGVIAPRVSVSQEARETGFGENSEARSENRNDSSKCVAVEMGHVSRIWHVKFTGQTDYQEKPIEVYSFGEDGSRQKWELSLDTAQWKEAARPRLEEDAEPWVQPAGKLRNCDGMVCHSGKNIWAATVSRQEQSLLIMSGGADGKIAVSQGGEFLKDERNLVGDISSVGLSDVNTRLTFDEFLQFVTPLKDGVVPPATKAFGRQSFYRYVFLSENTLLVTAASGRLFVGTFGSPTVWEELAVPEAISADIASFHMLESPREGTAVIGTLSGKLYLLDEAREITEIAQLPAKITDIICPGHSGCKSAKEDTTQTLFITVIGQGHATMLEYDTSTGKTLGDFTAIKFDNDYQNYVMTAASYCGSHLIFGSRVGTLTLYEYADGSWTKIEARKDCKDKDAVTSIVPLPGSSTAFLTTCRDGRHRIYAIDSQNGRATLHLQHEISPPIGMIEGAEFSDHSGTWELILHGFRGKYFVVWNETLRQELAAVECGGANRPYSYKCSPSDPAKLMFVYTKVTQMGFYAQKHPALRTLKEGAHGREIRTVAASDNGYVATAAEDTTIRIWQYKDSVNPTPRAFRCLAVMEKHSAGIQALKWCGNNYLLSSAGNEELFIWHITRVDSEYEVLAVVCEAVYPDRTVDGDLRIMNLDVQSWSGNGKEMLISLVLSNSTLRTYRYSKDLGFLLLSTRHYTGACLTQIYHLHTTADELHVLTAATDGYLCIWSSVRKPNTDDYTPYALITATKLHQSTIKSMDISSSPCSDSSQSPTRRWLAVTGGDDNALGFLDILFTPSFSSFTIQLNKSRIKSAHAAAVTGLTVLPSCDAQGEATEVATVSNDQRVKVWRVIRGDGMERLRVQMRENWYSSVADAGDVEVIGEQRRRLMIGGVGVEVWEV</sequence>
<keyword evidence="2" id="KW-0963">Cytoplasm</keyword>
<dbReference type="PANTHER" id="PTHR14344:SF3">
    <property type="entry name" value="WD REPEAT-CONTAINING PROTEIN 6"/>
    <property type="match status" value="1"/>
</dbReference>
<name>A0AA40D235_9PEZI</name>
<comment type="similarity">
    <text evidence="6">Belongs to the WD repeat WDR6 family.</text>
</comment>
<gene>
    <name evidence="8" type="ORF">B0T16DRAFT_401648</name>
</gene>
<feature type="repeat" description="WD" evidence="7">
    <location>
        <begin position="222"/>
        <end position="263"/>
    </location>
</feature>
<dbReference type="InterPro" id="IPR051973">
    <property type="entry name" value="tRNA_Anticodon_Mtase-Reg"/>
</dbReference>
<dbReference type="InterPro" id="IPR001680">
    <property type="entry name" value="WD40_rpt"/>
</dbReference>
<dbReference type="PROSITE" id="PS00678">
    <property type="entry name" value="WD_REPEATS_1"/>
    <property type="match status" value="1"/>
</dbReference>
<comment type="subcellular location">
    <subcellularLocation>
        <location evidence="1">Cytoplasm</location>
    </subcellularLocation>
</comment>
<keyword evidence="3 7" id="KW-0853">WD repeat</keyword>
<dbReference type="EMBL" id="JAULSV010000001">
    <property type="protein sequence ID" value="KAK0657409.1"/>
    <property type="molecule type" value="Genomic_DNA"/>
</dbReference>
<dbReference type="GO" id="GO:0005737">
    <property type="term" value="C:cytoplasm"/>
    <property type="evidence" value="ECO:0007669"/>
    <property type="project" value="UniProtKB-SubCell"/>
</dbReference>
<evidence type="ECO:0000256" key="3">
    <source>
        <dbReference type="ARBA" id="ARBA00022574"/>
    </source>
</evidence>
<dbReference type="InterPro" id="IPR019775">
    <property type="entry name" value="WD40_repeat_CS"/>
</dbReference>
<keyword evidence="4" id="KW-0819">tRNA processing</keyword>
<evidence type="ECO:0000256" key="4">
    <source>
        <dbReference type="ARBA" id="ARBA00022694"/>
    </source>
</evidence>
<evidence type="ECO:0000256" key="5">
    <source>
        <dbReference type="ARBA" id="ARBA00022737"/>
    </source>
</evidence>
<dbReference type="SUPFAM" id="SSF50978">
    <property type="entry name" value="WD40 repeat-like"/>
    <property type="match status" value="4"/>
</dbReference>
<dbReference type="GO" id="GO:0030488">
    <property type="term" value="P:tRNA methylation"/>
    <property type="evidence" value="ECO:0007669"/>
    <property type="project" value="TreeGrafter"/>
</dbReference>
<feature type="repeat" description="WD" evidence="7">
    <location>
        <begin position="797"/>
        <end position="828"/>
    </location>
</feature>
<evidence type="ECO:0000256" key="6">
    <source>
        <dbReference type="ARBA" id="ARBA00038255"/>
    </source>
</evidence>
<accession>A0AA40D235</accession>
<dbReference type="InterPro" id="IPR036322">
    <property type="entry name" value="WD40_repeat_dom_sf"/>
</dbReference>
<organism evidence="8 9">
    <name type="scientific">Cercophora newfieldiana</name>
    <dbReference type="NCBI Taxonomy" id="92897"/>
    <lineage>
        <taxon>Eukaryota</taxon>
        <taxon>Fungi</taxon>
        <taxon>Dikarya</taxon>
        <taxon>Ascomycota</taxon>
        <taxon>Pezizomycotina</taxon>
        <taxon>Sordariomycetes</taxon>
        <taxon>Sordariomycetidae</taxon>
        <taxon>Sordariales</taxon>
        <taxon>Lasiosphaeriaceae</taxon>
        <taxon>Cercophora</taxon>
    </lineage>
</organism>
<evidence type="ECO:0000256" key="7">
    <source>
        <dbReference type="PROSITE-ProRule" id="PRU00221"/>
    </source>
</evidence>
<dbReference type="InterPro" id="IPR015943">
    <property type="entry name" value="WD40/YVTN_repeat-like_dom_sf"/>
</dbReference>
<keyword evidence="5" id="KW-0677">Repeat</keyword>
<protein>
    <submittedName>
        <fullName evidence="8">WD40-repeat-containing domain protein</fullName>
    </submittedName>
</protein>
<dbReference type="PANTHER" id="PTHR14344">
    <property type="entry name" value="WD REPEAT PROTEIN"/>
    <property type="match status" value="1"/>
</dbReference>
<dbReference type="Gene3D" id="2.130.10.10">
    <property type="entry name" value="YVTN repeat-like/Quinoprotein amine dehydrogenase"/>
    <property type="match status" value="3"/>
</dbReference>
<evidence type="ECO:0000256" key="2">
    <source>
        <dbReference type="ARBA" id="ARBA00022490"/>
    </source>
</evidence>
<dbReference type="AlphaFoldDB" id="A0AA40D235"/>
<comment type="caution">
    <text evidence="8">The sequence shown here is derived from an EMBL/GenBank/DDBJ whole genome shotgun (WGS) entry which is preliminary data.</text>
</comment>
<evidence type="ECO:0000313" key="8">
    <source>
        <dbReference type="EMBL" id="KAK0657409.1"/>
    </source>
</evidence>
<dbReference type="SMART" id="SM00320">
    <property type="entry name" value="WD40"/>
    <property type="match status" value="10"/>
</dbReference>
<dbReference type="Proteomes" id="UP001174936">
    <property type="component" value="Unassembled WGS sequence"/>
</dbReference>
<reference evidence="8" key="1">
    <citation type="submission" date="2023-06" db="EMBL/GenBank/DDBJ databases">
        <title>Genome-scale phylogeny and comparative genomics of the fungal order Sordariales.</title>
        <authorList>
            <consortium name="Lawrence Berkeley National Laboratory"/>
            <person name="Hensen N."/>
            <person name="Bonometti L."/>
            <person name="Westerberg I."/>
            <person name="Brannstrom I.O."/>
            <person name="Guillou S."/>
            <person name="Cros-Aarteil S."/>
            <person name="Calhoun S."/>
            <person name="Haridas S."/>
            <person name="Kuo A."/>
            <person name="Mondo S."/>
            <person name="Pangilinan J."/>
            <person name="Riley R."/>
            <person name="Labutti K."/>
            <person name="Andreopoulos B."/>
            <person name="Lipzen A."/>
            <person name="Chen C."/>
            <person name="Yanf M."/>
            <person name="Daum C."/>
            <person name="Ng V."/>
            <person name="Clum A."/>
            <person name="Steindorff A."/>
            <person name="Ohm R."/>
            <person name="Martin F."/>
            <person name="Silar P."/>
            <person name="Natvig D."/>
            <person name="Lalanne C."/>
            <person name="Gautier V."/>
            <person name="Ament-Velasquez S.L."/>
            <person name="Kruys A."/>
            <person name="Hutchinson M.I."/>
            <person name="Powell A.J."/>
            <person name="Barry K."/>
            <person name="Miller A.N."/>
            <person name="Grigoriev I.V."/>
            <person name="Debuchy R."/>
            <person name="Gladieux P."/>
            <person name="Thoren M.H."/>
            <person name="Johannesson H."/>
        </authorList>
    </citation>
    <scope>NUCLEOTIDE SEQUENCE</scope>
    <source>
        <strain evidence="8">SMH2532-1</strain>
    </source>
</reference>
<dbReference type="PROSITE" id="PS50294">
    <property type="entry name" value="WD_REPEATS_REGION"/>
    <property type="match status" value="1"/>
</dbReference>
<dbReference type="PROSITE" id="PS50082">
    <property type="entry name" value="WD_REPEATS_2"/>
    <property type="match status" value="2"/>
</dbReference>
<proteinExistence type="inferred from homology"/>
<keyword evidence="9" id="KW-1185">Reference proteome</keyword>